<protein>
    <submittedName>
        <fullName evidence="1">Uncharacterized protein</fullName>
    </submittedName>
</protein>
<organism evidence="1">
    <name type="scientific">Ralstonia syzygii R24</name>
    <dbReference type="NCBI Taxonomy" id="907261"/>
    <lineage>
        <taxon>Bacteria</taxon>
        <taxon>Pseudomonadati</taxon>
        <taxon>Pseudomonadota</taxon>
        <taxon>Betaproteobacteria</taxon>
        <taxon>Burkholderiales</taxon>
        <taxon>Burkholderiaceae</taxon>
        <taxon>Ralstonia</taxon>
        <taxon>Ralstonia solanacearum species complex</taxon>
    </lineage>
</organism>
<reference evidence="1" key="1">
    <citation type="journal article" date="2011" name="PLoS ONE">
        <title>Ralstonia syzygii, the Blood Disease Bacterium and some Asian R. solanacearum strains form a single genomic species despite divergent lifestyles.</title>
        <authorList>
            <person name="Remenant B."/>
            <person name="de Cambiaire J.C."/>
            <person name="Cellier G."/>
            <person name="Jacobs J.M."/>
            <person name="Mangenot S."/>
            <person name="Barbe V."/>
            <person name="Lajus A."/>
            <person name="Vallenet D."/>
            <person name="Medigue C."/>
            <person name="Fegan M."/>
            <person name="Allen C."/>
            <person name="Prior P."/>
        </authorList>
    </citation>
    <scope>NUCLEOTIDE SEQUENCE</scope>
    <source>
        <strain evidence="1">R24</strain>
    </source>
</reference>
<name>G3A8Z8_9RALS</name>
<dbReference type="EMBL" id="FR854090">
    <property type="protein sequence ID" value="CCA87736.1"/>
    <property type="molecule type" value="Genomic_DNA"/>
</dbReference>
<proteinExistence type="predicted"/>
<gene>
    <name evidence="1" type="ORF">RALSY_mp10256</name>
</gene>
<sequence length="41" mass="4371">MGNPGKEALFATFDNLGFERAIAEHEAKTLVFSGILTDTGT</sequence>
<reference evidence="1" key="2">
    <citation type="submission" date="2011-04" db="EMBL/GenBank/DDBJ databases">
        <authorList>
            <person name="Genoscope - CEA"/>
        </authorList>
    </citation>
    <scope>NUCLEOTIDE SEQUENCE</scope>
    <source>
        <strain evidence="1">R24</strain>
    </source>
</reference>
<accession>G3A8Z8</accession>
<dbReference type="AlphaFoldDB" id="G3A8Z8"/>
<evidence type="ECO:0000313" key="1">
    <source>
        <dbReference type="EMBL" id="CCA87736.1"/>
    </source>
</evidence>